<dbReference type="Proteomes" id="UP001454036">
    <property type="component" value="Unassembled WGS sequence"/>
</dbReference>
<evidence type="ECO:0000313" key="1">
    <source>
        <dbReference type="EMBL" id="GAA0174012.1"/>
    </source>
</evidence>
<dbReference type="EMBL" id="BAABME010008869">
    <property type="protein sequence ID" value="GAA0174012.1"/>
    <property type="molecule type" value="Genomic_DNA"/>
</dbReference>
<organism evidence="1 2">
    <name type="scientific">Lithospermum erythrorhizon</name>
    <name type="common">Purple gromwell</name>
    <name type="synonym">Lithospermum officinale var. erythrorhizon</name>
    <dbReference type="NCBI Taxonomy" id="34254"/>
    <lineage>
        <taxon>Eukaryota</taxon>
        <taxon>Viridiplantae</taxon>
        <taxon>Streptophyta</taxon>
        <taxon>Embryophyta</taxon>
        <taxon>Tracheophyta</taxon>
        <taxon>Spermatophyta</taxon>
        <taxon>Magnoliopsida</taxon>
        <taxon>eudicotyledons</taxon>
        <taxon>Gunneridae</taxon>
        <taxon>Pentapetalae</taxon>
        <taxon>asterids</taxon>
        <taxon>lamiids</taxon>
        <taxon>Boraginales</taxon>
        <taxon>Boraginaceae</taxon>
        <taxon>Boraginoideae</taxon>
        <taxon>Lithospermeae</taxon>
        <taxon>Lithospermum</taxon>
    </lineage>
</organism>
<name>A0AAV3RI84_LITER</name>
<gene>
    <name evidence="1" type="ORF">LIER_27492</name>
</gene>
<dbReference type="PANTHER" id="PTHR35998">
    <property type="entry name" value="OS02G0127900 PROTEIN"/>
    <property type="match status" value="1"/>
</dbReference>
<reference evidence="1 2" key="1">
    <citation type="submission" date="2024-01" db="EMBL/GenBank/DDBJ databases">
        <title>The complete chloroplast genome sequence of Lithospermum erythrorhizon: insights into the phylogenetic relationship among Boraginaceae species and the maternal lineages of purple gromwells.</title>
        <authorList>
            <person name="Okada T."/>
            <person name="Watanabe K."/>
        </authorList>
    </citation>
    <scope>NUCLEOTIDE SEQUENCE [LARGE SCALE GENOMIC DNA]</scope>
</reference>
<protein>
    <submittedName>
        <fullName evidence="1">Uncharacterized protein</fullName>
    </submittedName>
</protein>
<accession>A0AAV3RI84</accession>
<comment type="caution">
    <text evidence="1">The sequence shown here is derived from an EMBL/GenBank/DDBJ whole genome shotgun (WGS) entry which is preliminary data.</text>
</comment>
<keyword evidence="2" id="KW-1185">Reference proteome</keyword>
<dbReference type="PANTHER" id="PTHR35998:SF1">
    <property type="entry name" value="OS02G0127900 PROTEIN"/>
    <property type="match status" value="1"/>
</dbReference>
<sequence length="197" mass="23014">MVLWEVALGTAYFLGLKRTYKLALKAQRKLISPNHPKIRAFIYGRTRGVLDMAVTVHKKIRQSDIQARRNLGSWIVRCLDKMKPAAEIHAKHSIDINSKRTIGQLIISQKQKLSKNFRKYDLRSLNRDSNRNLFSAPRNIWRRNFPTITMMMRPMKPAGMFFQQRQFNNGTPEALTSYYGRFGSGVVRKDIIQWMQT</sequence>
<evidence type="ECO:0000313" key="2">
    <source>
        <dbReference type="Proteomes" id="UP001454036"/>
    </source>
</evidence>
<proteinExistence type="predicted"/>
<dbReference type="AlphaFoldDB" id="A0AAV3RI84"/>